<evidence type="ECO:0000313" key="1">
    <source>
        <dbReference type="EMBL" id="KAG0149987.1"/>
    </source>
</evidence>
<dbReference type="AlphaFoldDB" id="A0A9P6NTB5"/>
<organism evidence="1 2">
    <name type="scientific">Cronartium quercuum f. sp. fusiforme G11</name>
    <dbReference type="NCBI Taxonomy" id="708437"/>
    <lineage>
        <taxon>Eukaryota</taxon>
        <taxon>Fungi</taxon>
        <taxon>Dikarya</taxon>
        <taxon>Basidiomycota</taxon>
        <taxon>Pucciniomycotina</taxon>
        <taxon>Pucciniomycetes</taxon>
        <taxon>Pucciniales</taxon>
        <taxon>Coleosporiaceae</taxon>
        <taxon>Cronartium</taxon>
    </lineage>
</organism>
<protein>
    <submittedName>
        <fullName evidence="1">Uncharacterized protein</fullName>
    </submittedName>
</protein>
<sequence length="73" mass="8146">MGGSEYSAIEEEFWGSWSEVNSSDCGAMGNKKPGFRFVSHNSTPKTYKATPVPITKRTFDDEELPSLINNNEQ</sequence>
<proteinExistence type="predicted"/>
<name>A0A9P6NTB5_9BASI</name>
<dbReference type="Proteomes" id="UP000886653">
    <property type="component" value="Unassembled WGS sequence"/>
</dbReference>
<evidence type="ECO:0000313" key="2">
    <source>
        <dbReference type="Proteomes" id="UP000886653"/>
    </source>
</evidence>
<accession>A0A9P6NTB5</accession>
<dbReference type="EMBL" id="MU167223">
    <property type="protein sequence ID" value="KAG0149987.1"/>
    <property type="molecule type" value="Genomic_DNA"/>
</dbReference>
<keyword evidence="2" id="KW-1185">Reference proteome</keyword>
<comment type="caution">
    <text evidence="1">The sequence shown here is derived from an EMBL/GenBank/DDBJ whole genome shotgun (WGS) entry which is preliminary data.</text>
</comment>
<reference evidence="1" key="1">
    <citation type="submission" date="2013-11" db="EMBL/GenBank/DDBJ databases">
        <title>Genome sequence of the fusiform rust pathogen reveals effectors for host alternation and coevolution with pine.</title>
        <authorList>
            <consortium name="DOE Joint Genome Institute"/>
            <person name="Smith K."/>
            <person name="Pendleton A."/>
            <person name="Kubisiak T."/>
            <person name="Anderson C."/>
            <person name="Salamov A."/>
            <person name="Aerts A."/>
            <person name="Riley R."/>
            <person name="Clum A."/>
            <person name="Lindquist E."/>
            <person name="Ence D."/>
            <person name="Campbell M."/>
            <person name="Kronenberg Z."/>
            <person name="Feau N."/>
            <person name="Dhillon B."/>
            <person name="Hamelin R."/>
            <person name="Burleigh J."/>
            <person name="Smith J."/>
            <person name="Yandell M."/>
            <person name="Nelson C."/>
            <person name="Grigoriev I."/>
            <person name="Davis J."/>
        </authorList>
    </citation>
    <scope>NUCLEOTIDE SEQUENCE</scope>
    <source>
        <strain evidence="1">G11</strain>
    </source>
</reference>
<gene>
    <name evidence="1" type="ORF">CROQUDRAFT_88537</name>
</gene>